<dbReference type="SUPFAM" id="SSF53649">
    <property type="entry name" value="Alkaline phosphatase-like"/>
    <property type="match status" value="1"/>
</dbReference>
<dbReference type="InterPro" id="IPR017850">
    <property type="entry name" value="Alkaline_phosphatase_core_sf"/>
</dbReference>
<keyword evidence="4" id="KW-0106">Calcium</keyword>
<dbReference type="PROSITE" id="PS00523">
    <property type="entry name" value="SULFATASE_1"/>
    <property type="match status" value="1"/>
</dbReference>
<reference evidence="7" key="1">
    <citation type="submission" date="2018-05" db="EMBL/GenBank/DDBJ databases">
        <authorList>
            <person name="Lanie J.A."/>
            <person name="Ng W.-L."/>
            <person name="Kazmierczak K.M."/>
            <person name="Andrzejewski T.M."/>
            <person name="Davidsen T.M."/>
            <person name="Wayne K.J."/>
            <person name="Tettelin H."/>
            <person name="Glass J.I."/>
            <person name="Rusch D."/>
            <person name="Podicherti R."/>
            <person name="Tsui H.-C.T."/>
            <person name="Winkler M.E."/>
        </authorList>
    </citation>
    <scope>NUCLEOTIDE SEQUENCE</scope>
</reference>
<dbReference type="Pfam" id="PF00884">
    <property type="entry name" value="Sulfatase"/>
    <property type="match status" value="1"/>
</dbReference>
<gene>
    <name evidence="7" type="ORF">METZ01_LOCUS247264</name>
</gene>
<comment type="similarity">
    <text evidence="1">Belongs to the sulfatase family.</text>
</comment>
<organism evidence="7">
    <name type="scientific">marine metagenome</name>
    <dbReference type="NCBI Taxonomy" id="408172"/>
    <lineage>
        <taxon>unclassified sequences</taxon>
        <taxon>metagenomes</taxon>
        <taxon>ecological metagenomes</taxon>
    </lineage>
</organism>
<dbReference type="InterPro" id="IPR024607">
    <property type="entry name" value="Sulfatase_CS"/>
</dbReference>
<dbReference type="PANTHER" id="PTHR42693:SF53">
    <property type="entry name" value="ENDO-4-O-SULFATASE"/>
    <property type="match status" value="1"/>
</dbReference>
<evidence type="ECO:0000256" key="1">
    <source>
        <dbReference type="ARBA" id="ARBA00008779"/>
    </source>
</evidence>
<evidence type="ECO:0000256" key="2">
    <source>
        <dbReference type="ARBA" id="ARBA00022723"/>
    </source>
</evidence>
<dbReference type="GO" id="GO:0046872">
    <property type="term" value="F:metal ion binding"/>
    <property type="evidence" value="ECO:0007669"/>
    <property type="project" value="UniProtKB-KW"/>
</dbReference>
<sequence>MKSQLAVIVAAVLLVGFALELNAKEKSTNFVIFLTDDLGWGDLGVQGHPLIKTPNLDQFSKEGVRLTQCYAACGVCSPSRSSILTGRTPYRNGVWRWIPSGHQVHLRTSEITIPEVLKSKGYTTCHAGKWHLNGFFNDPRQPQPNSHGYDWWLATQNNASPNHINPKNFVRNGKAVGVIKGASAVIAAEEAIHWLRKERDKSKPFFITVWTHEPHLPIESAPEFMKPYADIDDEGIRQHHGNVTQLDHAFGLLMKELDQQSLAEDTFVFFTSDNGPEGAGTKGRTRGSTGGLRGRKRWSHEGGIRVPGIVRWPNHIKPGITSSVPVIGSDLFSTILAIVGADLPKDRVIDGVDMRPALAGKPLERPVPLYWRNHLAPTDNHVALRIGEWKIVGDKALEKFQLYKIEEDWKEEKDLASKMPEKL</sequence>
<feature type="domain" description="Sulfatase N-terminal" evidence="6">
    <location>
        <begin position="29"/>
        <end position="340"/>
    </location>
</feature>
<dbReference type="PROSITE" id="PS00149">
    <property type="entry name" value="SULFATASE_2"/>
    <property type="match status" value="1"/>
</dbReference>
<protein>
    <recommendedName>
        <fullName evidence="6">Sulfatase N-terminal domain-containing protein</fullName>
    </recommendedName>
</protein>
<feature type="non-terminal residue" evidence="7">
    <location>
        <position position="423"/>
    </location>
</feature>
<proteinExistence type="inferred from homology"/>
<accession>A0A382I432</accession>
<evidence type="ECO:0000256" key="3">
    <source>
        <dbReference type="ARBA" id="ARBA00022801"/>
    </source>
</evidence>
<dbReference type="InterPro" id="IPR000917">
    <property type="entry name" value="Sulfatase_N"/>
</dbReference>
<dbReference type="Gene3D" id="3.40.720.10">
    <property type="entry name" value="Alkaline Phosphatase, subunit A"/>
    <property type="match status" value="1"/>
</dbReference>
<evidence type="ECO:0000256" key="4">
    <source>
        <dbReference type="ARBA" id="ARBA00022837"/>
    </source>
</evidence>
<keyword evidence="2" id="KW-0479">Metal-binding</keyword>
<keyword evidence="3" id="KW-0378">Hydrolase</keyword>
<feature type="region of interest" description="Disordered" evidence="5">
    <location>
        <begin position="273"/>
        <end position="297"/>
    </location>
</feature>
<evidence type="ECO:0000313" key="7">
    <source>
        <dbReference type="EMBL" id="SVB94410.1"/>
    </source>
</evidence>
<dbReference type="GO" id="GO:0004065">
    <property type="term" value="F:arylsulfatase activity"/>
    <property type="evidence" value="ECO:0007669"/>
    <property type="project" value="TreeGrafter"/>
</dbReference>
<dbReference type="EMBL" id="UINC01065105">
    <property type="protein sequence ID" value="SVB94410.1"/>
    <property type="molecule type" value="Genomic_DNA"/>
</dbReference>
<dbReference type="AlphaFoldDB" id="A0A382I432"/>
<dbReference type="PANTHER" id="PTHR42693">
    <property type="entry name" value="ARYLSULFATASE FAMILY MEMBER"/>
    <property type="match status" value="1"/>
</dbReference>
<dbReference type="Gene3D" id="3.30.1120.10">
    <property type="match status" value="1"/>
</dbReference>
<evidence type="ECO:0000256" key="5">
    <source>
        <dbReference type="SAM" id="MobiDB-lite"/>
    </source>
</evidence>
<evidence type="ECO:0000259" key="6">
    <source>
        <dbReference type="Pfam" id="PF00884"/>
    </source>
</evidence>
<dbReference type="InterPro" id="IPR050738">
    <property type="entry name" value="Sulfatase"/>
</dbReference>
<name>A0A382I432_9ZZZZ</name>